<proteinExistence type="predicted"/>
<sequence length="266" mass="29631">MNMSLLAVVSHQAVQKLHLFLNQELSNSAWAFSRFSEVEVSLRRALKSEVQRRMSTFDAQALANLSDSVKDMSEELLERLEPTLEEFVNGMPKTLTDWSGSAFVQVLHRVGVDNFGVAGTQSLLSKMGISEPALDFRRRALVRIQQTLDDGDARKDIWGLTHKRVLCYGEWDLTEDGQPLRGTLLRENGIRVGHAAPPSWLRAFPTPINSLIGRDLCGEFQLTTGIGLILDTAHGHLCGEVMFFSTSTPCCSCIAVLRQMQLRFPG</sequence>
<evidence type="ECO:0000313" key="2">
    <source>
        <dbReference type="Proteomes" id="UP001642484"/>
    </source>
</evidence>
<organism evidence="1 2">
    <name type="scientific">Durusdinium trenchii</name>
    <dbReference type="NCBI Taxonomy" id="1381693"/>
    <lineage>
        <taxon>Eukaryota</taxon>
        <taxon>Sar</taxon>
        <taxon>Alveolata</taxon>
        <taxon>Dinophyceae</taxon>
        <taxon>Suessiales</taxon>
        <taxon>Symbiodiniaceae</taxon>
        <taxon>Durusdinium</taxon>
    </lineage>
</organism>
<protein>
    <submittedName>
        <fullName evidence="1">Uncharacterized protein</fullName>
    </submittedName>
</protein>
<gene>
    <name evidence="1" type="ORF">CCMP2556_LOCUS4287</name>
</gene>
<dbReference type="EMBL" id="CAXAMN010001747">
    <property type="protein sequence ID" value="CAK8996022.1"/>
    <property type="molecule type" value="Genomic_DNA"/>
</dbReference>
<name>A0ABP0I376_9DINO</name>
<feature type="non-terminal residue" evidence="1">
    <location>
        <position position="266"/>
    </location>
</feature>
<evidence type="ECO:0000313" key="1">
    <source>
        <dbReference type="EMBL" id="CAK8996022.1"/>
    </source>
</evidence>
<comment type="caution">
    <text evidence="1">The sequence shown here is derived from an EMBL/GenBank/DDBJ whole genome shotgun (WGS) entry which is preliminary data.</text>
</comment>
<keyword evidence="2" id="KW-1185">Reference proteome</keyword>
<reference evidence="1 2" key="1">
    <citation type="submission" date="2024-02" db="EMBL/GenBank/DDBJ databases">
        <authorList>
            <person name="Chen Y."/>
            <person name="Shah S."/>
            <person name="Dougan E. K."/>
            <person name="Thang M."/>
            <person name="Chan C."/>
        </authorList>
    </citation>
    <scope>NUCLEOTIDE SEQUENCE [LARGE SCALE GENOMIC DNA]</scope>
</reference>
<dbReference type="Proteomes" id="UP001642484">
    <property type="component" value="Unassembled WGS sequence"/>
</dbReference>
<accession>A0ABP0I376</accession>